<dbReference type="PATRIC" id="fig|1235794.3.peg.1952"/>
<gene>
    <name evidence="1" type="ORF">C811_01979</name>
</gene>
<dbReference type="GeneID" id="82192053"/>
<name>R9L3N4_9ACTN</name>
<protein>
    <submittedName>
        <fullName evidence="1">Uncharacterized protein</fullName>
    </submittedName>
</protein>
<dbReference type="Proteomes" id="UP000014204">
    <property type="component" value="Unassembled WGS sequence"/>
</dbReference>
<dbReference type="RefSeq" id="WP_016310159.1">
    <property type="nucleotide sequence ID" value="NZ_KE159646.1"/>
</dbReference>
<accession>R9L3N4</accession>
<dbReference type="EMBL" id="ASSY01000009">
    <property type="protein sequence ID" value="EOS50347.1"/>
    <property type="molecule type" value="Genomic_DNA"/>
</dbReference>
<sequence>MRGIERREKCYVEVIADHDVDGRVEPLAVVWEDGRVFGIDRVVEQRYAASMKVGGHGLRYTVMMGGRERFIWHDDTGWYVERIIHDGVVSLEEVAKPSRKCDNSAEEPIEDKCVSAFVPVGIDEAERIVDALNVLAKRRNVPIEGT</sequence>
<keyword evidence="2" id="KW-1185">Reference proteome</keyword>
<comment type="caution">
    <text evidence="1">The sequence shown here is derived from an EMBL/GenBank/DDBJ whole genome shotgun (WGS) entry which is preliminary data.</text>
</comment>
<reference evidence="1 2" key="1">
    <citation type="submission" date="2013-04" db="EMBL/GenBank/DDBJ databases">
        <title>The Genome Sequence of Enterorhabdus caecimuris B7.</title>
        <authorList>
            <consortium name="The Broad Institute Genomics Platform"/>
            <consortium name="The Broad Institute Genome Sequencing Center for Infectious Disease"/>
            <person name="Earl A."/>
            <person name="Xavier R."/>
            <person name="Elson C."/>
            <person name="Duck W."/>
            <person name="Walker B."/>
            <person name="Young S."/>
            <person name="Zeng Q."/>
            <person name="Gargeya S."/>
            <person name="Fitzgerald M."/>
            <person name="Haas B."/>
            <person name="Abouelleil A."/>
            <person name="Allen A.W."/>
            <person name="Alvarado L."/>
            <person name="Arachchi H.M."/>
            <person name="Berlin A.M."/>
            <person name="Chapman S.B."/>
            <person name="Gainer-Dewar J."/>
            <person name="Goldberg J."/>
            <person name="Griggs A."/>
            <person name="Gujja S."/>
            <person name="Hansen M."/>
            <person name="Howarth C."/>
            <person name="Imamovic A."/>
            <person name="Ireland A."/>
            <person name="Larimer J."/>
            <person name="McCowan C."/>
            <person name="Murphy C."/>
            <person name="Pearson M."/>
            <person name="Poon T.W."/>
            <person name="Priest M."/>
            <person name="Roberts A."/>
            <person name="Saif S."/>
            <person name="Shea T."/>
            <person name="Sisk P."/>
            <person name="Sykes S."/>
            <person name="Wortman J."/>
            <person name="Nusbaum C."/>
            <person name="Birren B."/>
        </authorList>
    </citation>
    <scope>NUCLEOTIDE SEQUENCE [LARGE SCALE GENOMIC DNA]</scope>
    <source>
        <strain evidence="1 2">B7</strain>
    </source>
</reference>
<dbReference type="AlphaFoldDB" id="R9L3N4"/>
<dbReference type="STRING" id="1235794.C811_01979"/>
<evidence type="ECO:0000313" key="2">
    <source>
        <dbReference type="Proteomes" id="UP000014204"/>
    </source>
</evidence>
<proteinExistence type="predicted"/>
<organism evidence="1 2">
    <name type="scientific">Adlercreutzia caecimuris B7</name>
    <dbReference type="NCBI Taxonomy" id="1235794"/>
    <lineage>
        <taxon>Bacteria</taxon>
        <taxon>Bacillati</taxon>
        <taxon>Actinomycetota</taxon>
        <taxon>Coriobacteriia</taxon>
        <taxon>Eggerthellales</taxon>
        <taxon>Eggerthellaceae</taxon>
        <taxon>Adlercreutzia</taxon>
    </lineage>
</organism>
<dbReference type="HOGENOM" id="CLU_148550_0_0_11"/>
<evidence type="ECO:0000313" key="1">
    <source>
        <dbReference type="EMBL" id="EOS50347.1"/>
    </source>
</evidence>
<dbReference type="eggNOG" id="ENOG5033098">
    <property type="taxonomic scope" value="Bacteria"/>
</dbReference>